<accession>A0AAV7NSY6</accession>
<name>A0AAV7NSY6_PLEWA</name>
<feature type="compositionally biased region" description="Polar residues" evidence="1">
    <location>
        <begin position="54"/>
        <end position="72"/>
    </location>
</feature>
<feature type="region of interest" description="Disordered" evidence="1">
    <location>
        <begin position="52"/>
        <end position="72"/>
    </location>
</feature>
<evidence type="ECO:0000313" key="2">
    <source>
        <dbReference type="EMBL" id="KAJ1119142.1"/>
    </source>
</evidence>
<evidence type="ECO:0000313" key="3">
    <source>
        <dbReference type="Proteomes" id="UP001066276"/>
    </source>
</evidence>
<reference evidence="2" key="1">
    <citation type="journal article" date="2022" name="bioRxiv">
        <title>Sequencing and chromosome-scale assembly of the giantPleurodeles waltlgenome.</title>
        <authorList>
            <person name="Brown T."/>
            <person name="Elewa A."/>
            <person name="Iarovenko S."/>
            <person name="Subramanian E."/>
            <person name="Araus A.J."/>
            <person name="Petzold A."/>
            <person name="Susuki M."/>
            <person name="Suzuki K.-i.T."/>
            <person name="Hayashi T."/>
            <person name="Toyoda A."/>
            <person name="Oliveira C."/>
            <person name="Osipova E."/>
            <person name="Leigh N.D."/>
            <person name="Simon A."/>
            <person name="Yun M.H."/>
        </authorList>
    </citation>
    <scope>NUCLEOTIDE SEQUENCE</scope>
    <source>
        <strain evidence="2">20211129_DDA</strain>
        <tissue evidence="2">Liver</tissue>
    </source>
</reference>
<comment type="caution">
    <text evidence="2">The sequence shown here is derived from an EMBL/GenBank/DDBJ whole genome shotgun (WGS) entry which is preliminary data.</text>
</comment>
<evidence type="ECO:0000256" key="1">
    <source>
        <dbReference type="SAM" id="MobiDB-lite"/>
    </source>
</evidence>
<organism evidence="2 3">
    <name type="scientific">Pleurodeles waltl</name>
    <name type="common">Iberian ribbed newt</name>
    <dbReference type="NCBI Taxonomy" id="8319"/>
    <lineage>
        <taxon>Eukaryota</taxon>
        <taxon>Metazoa</taxon>
        <taxon>Chordata</taxon>
        <taxon>Craniata</taxon>
        <taxon>Vertebrata</taxon>
        <taxon>Euteleostomi</taxon>
        <taxon>Amphibia</taxon>
        <taxon>Batrachia</taxon>
        <taxon>Caudata</taxon>
        <taxon>Salamandroidea</taxon>
        <taxon>Salamandridae</taxon>
        <taxon>Pleurodelinae</taxon>
        <taxon>Pleurodeles</taxon>
    </lineage>
</organism>
<protein>
    <submittedName>
        <fullName evidence="2">Uncharacterized protein</fullName>
    </submittedName>
</protein>
<sequence>MHPFNRKKVGKSLRPENRADGLELATTKELSAPRPALTQAHYKAAAFSGRFRSSGLSHPSHSQAKGASSATCHTPVHTIAWGPLHSMGIL</sequence>
<dbReference type="EMBL" id="JANPWB010000012">
    <property type="protein sequence ID" value="KAJ1119142.1"/>
    <property type="molecule type" value="Genomic_DNA"/>
</dbReference>
<feature type="region of interest" description="Disordered" evidence="1">
    <location>
        <begin position="1"/>
        <end position="27"/>
    </location>
</feature>
<feature type="compositionally biased region" description="Basic residues" evidence="1">
    <location>
        <begin position="1"/>
        <end position="11"/>
    </location>
</feature>
<gene>
    <name evidence="2" type="ORF">NDU88_007328</name>
</gene>
<keyword evidence="3" id="KW-1185">Reference proteome</keyword>
<dbReference type="Proteomes" id="UP001066276">
    <property type="component" value="Chromosome 8"/>
</dbReference>
<dbReference type="AlphaFoldDB" id="A0AAV7NSY6"/>
<proteinExistence type="predicted"/>